<sequence length="175" mass="20704">MTNKMTETEIKNIILRIFNEERQKPDADFSASHFLDFLTFPAHSKNTIKNTFKGVRRYYRFMGKLELEFGICFSIPDLDKYYSIDSITKKVIERINKRRGNLMILKRRNEEKDKYGFEITMTILLILIYILLGLNLMSITLTIFIGIAIYWILSSKIHDKQHNKKLTKKILGTEE</sequence>
<feature type="transmembrane region" description="Helical" evidence="1">
    <location>
        <begin position="138"/>
        <end position="155"/>
    </location>
</feature>
<evidence type="ECO:0000256" key="1">
    <source>
        <dbReference type="SAM" id="Phobius"/>
    </source>
</evidence>
<accession>A0A1D9P8G2</accession>
<evidence type="ECO:0000313" key="3">
    <source>
        <dbReference type="Proteomes" id="UP000178198"/>
    </source>
</evidence>
<dbReference type="STRING" id="1306519.BIW12_05145"/>
<evidence type="ECO:0000313" key="2">
    <source>
        <dbReference type="EMBL" id="AOZ98868.1"/>
    </source>
</evidence>
<protein>
    <submittedName>
        <fullName evidence="2">Uncharacterized protein</fullName>
    </submittedName>
</protein>
<proteinExistence type="predicted"/>
<dbReference type="AlphaFoldDB" id="A0A1D9P8G2"/>
<organism evidence="2 3">
    <name type="scientific">Flavobacterium commune</name>
    <dbReference type="NCBI Taxonomy" id="1306519"/>
    <lineage>
        <taxon>Bacteria</taxon>
        <taxon>Pseudomonadati</taxon>
        <taxon>Bacteroidota</taxon>
        <taxon>Flavobacteriia</taxon>
        <taxon>Flavobacteriales</taxon>
        <taxon>Flavobacteriaceae</taxon>
        <taxon>Flavobacterium</taxon>
    </lineage>
</organism>
<gene>
    <name evidence="2" type="ORF">BIW12_05145</name>
</gene>
<name>A0A1D9P8G2_9FLAO</name>
<keyword evidence="3" id="KW-1185">Reference proteome</keyword>
<reference evidence="2 3" key="1">
    <citation type="submission" date="2016-10" db="EMBL/GenBank/DDBJ databases">
        <title>Complete Genome Sequence of Flavobacterium sp. PK15.</title>
        <authorList>
            <person name="Ekwe A."/>
            <person name="Kim S.B."/>
        </authorList>
    </citation>
    <scope>NUCLEOTIDE SEQUENCE [LARGE SCALE GENOMIC DNA]</scope>
    <source>
        <strain evidence="2 3">PK15</strain>
    </source>
</reference>
<keyword evidence="1" id="KW-0812">Transmembrane</keyword>
<keyword evidence="1" id="KW-0472">Membrane</keyword>
<feature type="transmembrane region" description="Helical" evidence="1">
    <location>
        <begin position="115"/>
        <end position="132"/>
    </location>
</feature>
<dbReference type="EMBL" id="CP017774">
    <property type="protein sequence ID" value="AOZ98868.1"/>
    <property type="molecule type" value="Genomic_DNA"/>
</dbReference>
<keyword evidence="1" id="KW-1133">Transmembrane helix</keyword>
<dbReference type="Proteomes" id="UP000178198">
    <property type="component" value="Chromosome"/>
</dbReference>
<dbReference type="KEGG" id="fcm:BIW12_05145"/>